<name>A0A2I0J0D6_PUNGR</name>
<accession>A0A2I0J0D6</accession>
<keyword evidence="2" id="KW-1185">Reference proteome</keyword>
<sequence>MKWEETAMILSDSVPASRVQGLSYSELAGALTSLDQDSLMTAIAVAAAEAVAAALPVDHLPFEALI</sequence>
<evidence type="ECO:0000313" key="2">
    <source>
        <dbReference type="Proteomes" id="UP000233551"/>
    </source>
</evidence>
<comment type="caution">
    <text evidence="1">The sequence shown here is derived from an EMBL/GenBank/DDBJ whole genome shotgun (WGS) entry which is preliminary data.</text>
</comment>
<dbReference type="EMBL" id="PGOL01002214">
    <property type="protein sequence ID" value="PKI49711.1"/>
    <property type="molecule type" value="Genomic_DNA"/>
</dbReference>
<proteinExistence type="predicted"/>
<dbReference type="Proteomes" id="UP000233551">
    <property type="component" value="Unassembled WGS sequence"/>
</dbReference>
<dbReference type="AlphaFoldDB" id="A0A2I0J0D6"/>
<protein>
    <submittedName>
        <fullName evidence="1">Uncharacterized protein</fullName>
    </submittedName>
</protein>
<organism evidence="1 2">
    <name type="scientific">Punica granatum</name>
    <name type="common">Pomegranate</name>
    <dbReference type="NCBI Taxonomy" id="22663"/>
    <lineage>
        <taxon>Eukaryota</taxon>
        <taxon>Viridiplantae</taxon>
        <taxon>Streptophyta</taxon>
        <taxon>Embryophyta</taxon>
        <taxon>Tracheophyta</taxon>
        <taxon>Spermatophyta</taxon>
        <taxon>Magnoliopsida</taxon>
        <taxon>eudicotyledons</taxon>
        <taxon>Gunneridae</taxon>
        <taxon>Pentapetalae</taxon>
        <taxon>rosids</taxon>
        <taxon>malvids</taxon>
        <taxon>Myrtales</taxon>
        <taxon>Lythraceae</taxon>
        <taxon>Punica</taxon>
    </lineage>
</organism>
<reference evidence="1 2" key="1">
    <citation type="submission" date="2017-11" db="EMBL/GenBank/DDBJ databases">
        <title>De-novo sequencing of pomegranate (Punica granatum L.) genome.</title>
        <authorList>
            <person name="Akparov Z."/>
            <person name="Amiraslanov A."/>
            <person name="Hajiyeva S."/>
            <person name="Abbasov M."/>
            <person name="Kaur K."/>
            <person name="Hamwieh A."/>
            <person name="Solovyev V."/>
            <person name="Salamov A."/>
            <person name="Braich B."/>
            <person name="Kosarev P."/>
            <person name="Mahmoud A."/>
            <person name="Hajiyev E."/>
            <person name="Babayeva S."/>
            <person name="Izzatullayeva V."/>
            <person name="Mammadov A."/>
            <person name="Mammadov A."/>
            <person name="Sharifova S."/>
            <person name="Ojaghi J."/>
            <person name="Eynullazada K."/>
            <person name="Bayramov B."/>
            <person name="Abdulazimova A."/>
            <person name="Shahmuradov I."/>
        </authorList>
    </citation>
    <scope>NUCLEOTIDE SEQUENCE [LARGE SCALE GENOMIC DNA]</scope>
    <source>
        <strain evidence="2">cv. AG2017</strain>
        <tissue evidence="1">Leaf</tissue>
    </source>
</reference>
<gene>
    <name evidence="1" type="ORF">CRG98_029892</name>
</gene>
<evidence type="ECO:0000313" key="1">
    <source>
        <dbReference type="EMBL" id="PKI49711.1"/>
    </source>
</evidence>